<dbReference type="InterPro" id="IPR050595">
    <property type="entry name" value="Bact_response_regulator"/>
</dbReference>
<dbReference type="PROSITE" id="PS50110">
    <property type="entry name" value="RESPONSE_REGULATORY"/>
    <property type="match status" value="1"/>
</dbReference>
<proteinExistence type="predicted"/>
<feature type="modified residue" description="4-aspartylphosphate" evidence="2">
    <location>
        <position position="66"/>
    </location>
</feature>
<feature type="domain" description="Response regulatory" evidence="3">
    <location>
        <begin position="17"/>
        <end position="132"/>
    </location>
</feature>
<name>A0A9X1YGV8_9BURK</name>
<evidence type="ECO:0000313" key="4">
    <source>
        <dbReference type="EMBL" id="MCK9686259.1"/>
    </source>
</evidence>
<dbReference type="SUPFAM" id="SSF52172">
    <property type="entry name" value="CheY-like"/>
    <property type="match status" value="1"/>
</dbReference>
<reference evidence="4" key="1">
    <citation type="submission" date="2021-11" db="EMBL/GenBank/DDBJ databases">
        <title>BS-T2-15 a new species belonging to the Comamonadaceae family isolated from the soil of a French oak forest.</title>
        <authorList>
            <person name="Mieszkin S."/>
            <person name="Alain K."/>
        </authorList>
    </citation>
    <scope>NUCLEOTIDE SEQUENCE</scope>
    <source>
        <strain evidence="4">BS-T2-15</strain>
    </source>
</reference>
<keyword evidence="5" id="KW-1185">Reference proteome</keyword>
<dbReference type="InterPro" id="IPR011006">
    <property type="entry name" value="CheY-like_superfamily"/>
</dbReference>
<dbReference type="AlphaFoldDB" id="A0A9X1YGV8"/>
<dbReference type="RefSeq" id="WP_275682287.1">
    <property type="nucleotide sequence ID" value="NZ_JAJLJH010000002.1"/>
</dbReference>
<organism evidence="4 5">
    <name type="scientific">Scleromatobacter humisilvae</name>
    <dbReference type="NCBI Taxonomy" id="2897159"/>
    <lineage>
        <taxon>Bacteria</taxon>
        <taxon>Pseudomonadati</taxon>
        <taxon>Pseudomonadota</taxon>
        <taxon>Betaproteobacteria</taxon>
        <taxon>Burkholderiales</taxon>
        <taxon>Sphaerotilaceae</taxon>
        <taxon>Scleromatobacter</taxon>
    </lineage>
</organism>
<keyword evidence="1 2" id="KW-0597">Phosphoprotein</keyword>
<evidence type="ECO:0000259" key="3">
    <source>
        <dbReference type="PROSITE" id="PS50110"/>
    </source>
</evidence>
<dbReference type="Pfam" id="PF00072">
    <property type="entry name" value="Response_reg"/>
    <property type="match status" value="1"/>
</dbReference>
<dbReference type="CDD" id="cd17580">
    <property type="entry name" value="REC_2_DhkD-like"/>
    <property type="match status" value="1"/>
</dbReference>
<dbReference type="EMBL" id="JAJLJH010000002">
    <property type="protein sequence ID" value="MCK9686259.1"/>
    <property type="molecule type" value="Genomic_DNA"/>
</dbReference>
<dbReference type="SMART" id="SM00448">
    <property type="entry name" value="REC"/>
    <property type="match status" value="1"/>
</dbReference>
<dbReference type="PANTHER" id="PTHR44591:SF3">
    <property type="entry name" value="RESPONSE REGULATORY DOMAIN-CONTAINING PROTEIN"/>
    <property type="match status" value="1"/>
</dbReference>
<comment type="caution">
    <text evidence="4">The sequence shown here is derived from an EMBL/GenBank/DDBJ whole genome shotgun (WGS) entry which is preliminary data.</text>
</comment>
<protein>
    <submittedName>
        <fullName evidence="4">Response regulator</fullName>
    </submittedName>
</protein>
<evidence type="ECO:0000256" key="1">
    <source>
        <dbReference type="ARBA" id="ARBA00022553"/>
    </source>
</evidence>
<evidence type="ECO:0000313" key="5">
    <source>
        <dbReference type="Proteomes" id="UP001139353"/>
    </source>
</evidence>
<accession>A0A9X1YGV8</accession>
<dbReference type="InterPro" id="IPR001789">
    <property type="entry name" value="Sig_transdc_resp-reg_receiver"/>
</dbReference>
<evidence type="ECO:0000256" key="2">
    <source>
        <dbReference type="PROSITE-ProRule" id="PRU00169"/>
    </source>
</evidence>
<dbReference type="GO" id="GO:0000160">
    <property type="term" value="P:phosphorelay signal transduction system"/>
    <property type="evidence" value="ECO:0007669"/>
    <property type="project" value="InterPro"/>
</dbReference>
<dbReference type="Gene3D" id="3.40.50.2300">
    <property type="match status" value="1"/>
</dbReference>
<dbReference type="Proteomes" id="UP001139353">
    <property type="component" value="Unassembled WGS sequence"/>
</dbReference>
<dbReference type="PANTHER" id="PTHR44591">
    <property type="entry name" value="STRESS RESPONSE REGULATOR PROTEIN 1"/>
    <property type="match status" value="1"/>
</dbReference>
<gene>
    <name evidence="4" type="ORF">LPC04_11130</name>
</gene>
<sequence>MSNVPSSTDSSSAGAQRVLLVDDNVDAVESMEILLQAFGYEVATAIHPDLALAKLETFAPAAAVIDIGLPGMDGYQLAMEIRRRLAGKPMRLIAFTGYGGADDIARATLAGFDAHLVKPVDIDRLLAALGGS</sequence>